<organism evidence="12 13">
    <name type="scientific">Acrobeloides nanus</name>
    <dbReference type="NCBI Taxonomy" id="290746"/>
    <lineage>
        <taxon>Eukaryota</taxon>
        <taxon>Metazoa</taxon>
        <taxon>Ecdysozoa</taxon>
        <taxon>Nematoda</taxon>
        <taxon>Chromadorea</taxon>
        <taxon>Rhabditida</taxon>
        <taxon>Tylenchina</taxon>
        <taxon>Cephalobomorpha</taxon>
        <taxon>Cephaloboidea</taxon>
        <taxon>Cephalobidae</taxon>
        <taxon>Acrobeloides</taxon>
    </lineage>
</organism>
<keyword evidence="6" id="KW-0833">Ubl conjugation pathway</keyword>
<feature type="transmembrane region" description="Helical" evidence="10">
    <location>
        <begin position="189"/>
        <end position="208"/>
    </location>
</feature>
<feature type="transmembrane region" description="Helical" evidence="10">
    <location>
        <begin position="104"/>
        <end position="122"/>
    </location>
</feature>
<dbReference type="InterPro" id="IPR011016">
    <property type="entry name" value="Znf_RING-CH"/>
</dbReference>
<keyword evidence="12" id="KW-1185">Reference proteome</keyword>
<evidence type="ECO:0000259" key="11">
    <source>
        <dbReference type="PROSITE" id="PS51292"/>
    </source>
</evidence>
<sequence length="237" mass="28067">MEATDIPVCRICMDEEQTSNLISPCNCRGSMAFIHRHCLDQWYEIRQNEFCGTCHYYYATEWCGIKPISEWWKLPPYPRDNVQWNGNNFVQPPAERVKKSYLQAILKALFTSLLYAIFLRYYKEDLLFGLSPKLMMASDSIFILIGVMSSLQAILATFLLIFILYLWIDSLMIYQWKNKSDPSRMSWTYPYFELCLKTVLFAILYALIDYTILDYLINLFDVVYVNYFEVVYARLFG</sequence>
<evidence type="ECO:0000256" key="10">
    <source>
        <dbReference type="SAM" id="Phobius"/>
    </source>
</evidence>
<evidence type="ECO:0000256" key="6">
    <source>
        <dbReference type="ARBA" id="ARBA00022786"/>
    </source>
</evidence>
<feature type="transmembrane region" description="Helical" evidence="10">
    <location>
        <begin position="142"/>
        <end position="168"/>
    </location>
</feature>
<keyword evidence="8 10" id="KW-1133">Transmembrane helix</keyword>
<evidence type="ECO:0000256" key="5">
    <source>
        <dbReference type="ARBA" id="ARBA00022771"/>
    </source>
</evidence>
<evidence type="ECO:0000313" key="12">
    <source>
        <dbReference type="Proteomes" id="UP000887540"/>
    </source>
</evidence>
<accession>A0A914CIA2</accession>
<comment type="subcellular location">
    <subcellularLocation>
        <location evidence="1">Membrane</location>
        <topology evidence="1">Multi-pass membrane protein</topology>
    </subcellularLocation>
</comment>
<dbReference type="GO" id="GO:0008270">
    <property type="term" value="F:zinc ion binding"/>
    <property type="evidence" value="ECO:0007669"/>
    <property type="project" value="UniProtKB-KW"/>
</dbReference>
<keyword evidence="3 10" id="KW-0812">Transmembrane</keyword>
<dbReference type="AlphaFoldDB" id="A0A914CIA2"/>
<dbReference type="PROSITE" id="PS51292">
    <property type="entry name" value="ZF_RING_CH"/>
    <property type="match status" value="1"/>
</dbReference>
<keyword evidence="9 10" id="KW-0472">Membrane</keyword>
<evidence type="ECO:0000256" key="2">
    <source>
        <dbReference type="ARBA" id="ARBA00022679"/>
    </source>
</evidence>
<dbReference type="Pfam" id="PF12906">
    <property type="entry name" value="RINGv"/>
    <property type="match status" value="1"/>
</dbReference>
<dbReference type="PANTHER" id="PTHR46065">
    <property type="entry name" value="E3 UBIQUITIN-PROTEIN LIGASE MARCH 2/3 FAMILY MEMBER"/>
    <property type="match status" value="1"/>
</dbReference>
<dbReference type="SUPFAM" id="SSF57850">
    <property type="entry name" value="RING/U-box"/>
    <property type="match status" value="1"/>
</dbReference>
<keyword evidence="5" id="KW-0863">Zinc-finger</keyword>
<feature type="domain" description="RING-CH-type" evidence="11">
    <location>
        <begin position="1"/>
        <end position="61"/>
    </location>
</feature>
<keyword evidence="7" id="KW-0862">Zinc</keyword>
<evidence type="ECO:0000256" key="8">
    <source>
        <dbReference type="ARBA" id="ARBA00022989"/>
    </source>
</evidence>
<dbReference type="Gene3D" id="3.30.40.10">
    <property type="entry name" value="Zinc/RING finger domain, C3HC4 (zinc finger)"/>
    <property type="match status" value="1"/>
</dbReference>
<dbReference type="Proteomes" id="UP000887540">
    <property type="component" value="Unplaced"/>
</dbReference>
<protein>
    <submittedName>
        <fullName evidence="13">RING-CH-type domain-containing protein</fullName>
    </submittedName>
</protein>
<dbReference type="InterPro" id="IPR013083">
    <property type="entry name" value="Znf_RING/FYVE/PHD"/>
</dbReference>
<evidence type="ECO:0000313" key="13">
    <source>
        <dbReference type="WBParaSite" id="ACRNAN_scaffold1097.g20362.t1"/>
    </source>
</evidence>
<keyword evidence="2" id="KW-0808">Transferase</keyword>
<evidence type="ECO:0000256" key="9">
    <source>
        <dbReference type="ARBA" id="ARBA00023136"/>
    </source>
</evidence>
<evidence type="ECO:0000256" key="1">
    <source>
        <dbReference type="ARBA" id="ARBA00004141"/>
    </source>
</evidence>
<keyword evidence="4" id="KW-0479">Metal-binding</keyword>
<dbReference type="PANTHER" id="PTHR46065:SF3">
    <property type="entry name" value="FI20425P1"/>
    <property type="match status" value="1"/>
</dbReference>
<dbReference type="SMART" id="SM00744">
    <property type="entry name" value="RINGv"/>
    <property type="match status" value="1"/>
</dbReference>
<dbReference type="WBParaSite" id="ACRNAN_scaffold1097.g20362.t1">
    <property type="protein sequence ID" value="ACRNAN_scaffold1097.g20362.t1"/>
    <property type="gene ID" value="ACRNAN_scaffold1097.g20362"/>
</dbReference>
<reference evidence="13" key="1">
    <citation type="submission" date="2022-11" db="UniProtKB">
        <authorList>
            <consortium name="WormBaseParasite"/>
        </authorList>
    </citation>
    <scope>IDENTIFICATION</scope>
</reference>
<dbReference type="CDD" id="cd16495">
    <property type="entry name" value="RING_CH-C4HC3_MARCH"/>
    <property type="match status" value="1"/>
</dbReference>
<evidence type="ECO:0000256" key="3">
    <source>
        <dbReference type="ARBA" id="ARBA00022692"/>
    </source>
</evidence>
<evidence type="ECO:0000256" key="7">
    <source>
        <dbReference type="ARBA" id="ARBA00022833"/>
    </source>
</evidence>
<dbReference type="GO" id="GO:0016740">
    <property type="term" value="F:transferase activity"/>
    <property type="evidence" value="ECO:0007669"/>
    <property type="project" value="UniProtKB-KW"/>
</dbReference>
<proteinExistence type="predicted"/>
<name>A0A914CIA2_9BILA</name>
<dbReference type="GO" id="GO:0016020">
    <property type="term" value="C:membrane"/>
    <property type="evidence" value="ECO:0007669"/>
    <property type="project" value="UniProtKB-SubCell"/>
</dbReference>
<evidence type="ECO:0000256" key="4">
    <source>
        <dbReference type="ARBA" id="ARBA00022723"/>
    </source>
</evidence>